<feature type="chain" id="PRO_5031673838" description="L-arabinose-binding periplasmic protein" evidence="3">
    <location>
        <begin position="29"/>
        <end position="333"/>
    </location>
</feature>
<dbReference type="PANTHER" id="PTHR30036:SF6">
    <property type="entry name" value="L-ARABINOSE-BINDING PERIPLASMIC PROTEIN"/>
    <property type="match status" value="1"/>
</dbReference>
<keyword evidence="3" id="KW-0762">Sugar transport</keyword>
<dbReference type="GO" id="GO:0030288">
    <property type="term" value="C:outer membrane-bounded periplasmic space"/>
    <property type="evidence" value="ECO:0007669"/>
    <property type="project" value="TreeGrafter"/>
</dbReference>
<dbReference type="InterPro" id="IPR026266">
    <property type="entry name" value="AraF"/>
</dbReference>
<dbReference type="EMBL" id="JACAPU010000011">
    <property type="protein sequence ID" value="NWB46591.1"/>
    <property type="molecule type" value="Genomic_DNA"/>
</dbReference>
<comment type="caution">
    <text evidence="6">The sequence shown here is derived from an EMBL/GenBank/DDBJ whole genome shotgun (WGS) entry which is preliminary data.</text>
</comment>
<feature type="signal peptide" evidence="3">
    <location>
        <begin position="1"/>
        <end position="28"/>
    </location>
</feature>
<dbReference type="SUPFAM" id="SSF53822">
    <property type="entry name" value="Periplasmic binding protein-like I"/>
    <property type="match status" value="1"/>
</dbReference>
<dbReference type="InterPro" id="IPR050555">
    <property type="entry name" value="Bact_Solute-Bind_Prot2"/>
</dbReference>
<evidence type="ECO:0000256" key="3">
    <source>
        <dbReference type="PIRNR" id="PIRNR002816"/>
    </source>
</evidence>
<evidence type="ECO:0000313" key="6">
    <source>
        <dbReference type="EMBL" id="NWB46591.1"/>
    </source>
</evidence>
<protein>
    <recommendedName>
        <fullName evidence="3">L-arabinose-binding periplasmic protein</fullName>
        <shortName evidence="3">ABP</shortName>
    </recommendedName>
</protein>
<evidence type="ECO:0000256" key="4">
    <source>
        <dbReference type="PIRSR" id="PIRSR002816-1"/>
    </source>
</evidence>
<comment type="subcellular location">
    <subcellularLocation>
        <location evidence="1 3">Periplasm</location>
    </subcellularLocation>
</comment>
<dbReference type="Proteomes" id="UP000582981">
    <property type="component" value="Unassembled WGS sequence"/>
</dbReference>
<accession>A0A7Y7WC19</accession>
<dbReference type="GO" id="GO:0030246">
    <property type="term" value="F:carbohydrate binding"/>
    <property type="evidence" value="ECO:0007669"/>
    <property type="project" value="TreeGrafter"/>
</dbReference>
<feature type="domain" description="Periplasmic binding protein/LacI sugar binding" evidence="5">
    <location>
        <begin position="32"/>
        <end position="324"/>
    </location>
</feature>
<sequence>MSIQRNIRSLTCAAALVAASSFSGWVSAEEVKIGFLVKQAEEPWFQTEWAFAEKAGKDKGFTVIKIAVPDGEKTLAAIDTLAASGAKGFVICPPDTSLGPAIMAKAKLNDLKVLAVDDRFVDAHGKPMEDVPYVGLAAFKIGQKQGLAMADEAKKRGWDWNATYAVINTFDELDTGKKRTDGSVDALKAAGLPADHILFTAQKTLDVPGSMDSTNSALVKLPSAAKNLIVGGMNDSAVLGGVRATESAGFKAANVIGVGINGTDAIGELKKTDSGFYGSMLLSPDTSGYETASQMFTWVSTGKEPAKYTALDNVTLITRANFQQELTKIGLWK</sequence>
<reference evidence="6 7" key="1">
    <citation type="submission" date="2020-04" db="EMBL/GenBank/DDBJ databases">
        <title>Molecular characterization of pseudomonads from Agaricus bisporus reveal novel blotch 2 pathogens in Western Europe.</title>
        <authorList>
            <person name="Taparia T."/>
            <person name="Krijger M."/>
            <person name="Haynes E."/>
            <person name="Elpinstone J.G."/>
            <person name="Noble R."/>
            <person name="Van Der Wolf J."/>
        </authorList>
    </citation>
    <scope>NUCLEOTIDE SEQUENCE [LARGE SCALE GENOMIC DNA]</scope>
    <source>
        <strain evidence="6 7">F1001</strain>
    </source>
</reference>
<keyword evidence="3" id="KW-0574">Periplasm</keyword>
<name>A0A7Y7WC19_9PSED</name>
<proteinExistence type="inferred from homology"/>
<dbReference type="Pfam" id="PF00532">
    <property type="entry name" value="Peripla_BP_1"/>
    <property type="match status" value="1"/>
</dbReference>
<evidence type="ECO:0000259" key="5">
    <source>
        <dbReference type="Pfam" id="PF00532"/>
    </source>
</evidence>
<evidence type="ECO:0000313" key="7">
    <source>
        <dbReference type="Proteomes" id="UP000582981"/>
    </source>
</evidence>
<dbReference type="InterPro" id="IPR028082">
    <property type="entry name" value="Peripla_BP_I"/>
</dbReference>
<gene>
    <name evidence="6" type="ORF">HX829_08800</name>
</gene>
<feature type="site" description="The binding site for the sugar molecule has not yet been established, but C-87 may be involved" evidence="4">
    <location>
        <position position="92"/>
    </location>
</feature>
<keyword evidence="3" id="KW-0813">Transport</keyword>
<comment type="similarity">
    <text evidence="2 3">Belongs to the bacterial solute-binding protein 2 family.</text>
</comment>
<dbReference type="RefSeq" id="WP_177143853.1">
    <property type="nucleotide sequence ID" value="NZ_JACAPU010000011.1"/>
</dbReference>
<dbReference type="Gene3D" id="3.40.50.2300">
    <property type="match status" value="2"/>
</dbReference>
<evidence type="ECO:0000256" key="1">
    <source>
        <dbReference type="ARBA" id="ARBA00004418"/>
    </source>
</evidence>
<organism evidence="6 7">
    <name type="scientific">Pseudomonas gingeri</name>
    <dbReference type="NCBI Taxonomy" id="117681"/>
    <lineage>
        <taxon>Bacteria</taxon>
        <taxon>Pseudomonadati</taxon>
        <taxon>Pseudomonadota</taxon>
        <taxon>Gammaproteobacteria</taxon>
        <taxon>Pseudomonadales</taxon>
        <taxon>Pseudomonadaceae</taxon>
        <taxon>Pseudomonas</taxon>
    </lineage>
</organism>
<evidence type="ECO:0000256" key="2">
    <source>
        <dbReference type="ARBA" id="ARBA00007639"/>
    </source>
</evidence>
<dbReference type="InterPro" id="IPR001761">
    <property type="entry name" value="Peripla_BP/Lac1_sug-bd_dom"/>
</dbReference>
<dbReference type="PANTHER" id="PTHR30036">
    <property type="entry name" value="D-XYLOSE-BINDING PERIPLASMIC PROTEIN"/>
    <property type="match status" value="1"/>
</dbReference>
<dbReference type="AlphaFoldDB" id="A0A7Y7WC19"/>
<dbReference type="GO" id="GO:0042882">
    <property type="term" value="P:L-arabinose transmembrane transport"/>
    <property type="evidence" value="ECO:0007669"/>
    <property type="project" value="UniProtKB-UniRule"/>
</dbReference>
<dbReference type="PIRSF" id="PIRSF002816">
    <property type="entry name" value="AraF"/>
    <property type="match status" value="1"/>
</dbReference>
<keyword evidence="3" id="KW-0732">Signal</keyword>